<evidence type="ECO:0000313" key="3">
    <source>
        <dbReference type="Proteomes" id="UP001286456"/>
    </source>
</evidence>
<reference evidence="2" key="1">
    <citation type="journal article" date="2023" name="Mol. Phylogenet. Evol.">
        <title>Genome-scale phylogeny and comparative genomics of the fungal order Sordariales.</title>
        <authorList>
            <person name="Hensen N."/>
            <person name="Bonometti L."/>
            <person name="Westerberg I."/>
            <person name="Brannstrom I.O."/>
            <person name="Guillou S."/>
            <person name="Cros-Aarteil S."/>
            <person name="Calhoun S."/>
            <person name="Haridas S."/>
            <person name="Kuo A."/>
            <person name="Mondo S."/>
            <person name="Pangilinan J."/>
            <person name="Riley R."/>
            <person name="LaButti K."/>
            <person name="Andreopoulos B."/>
            <person name="Lipzen A."/>
            <person name="Chen C."/>
            <person name="Yan M."/>
            <person name="Daum C."/>
            <person name="Ng V."/>
            <person name="Clum A."/>
            <person name="Steindorff A."/>
            <person name="Ohm R.A."/>
            <person name="Martin F."/>
            <person name="Silar P."/>
            <person name="Natvig D.O."/>
            <person name="Lalanne C."/>
            <person name="Gautier V."/>
            <person name="Ament-Velasquez S.L."/>
            <person name="Kruys A."/>
            <person name="Hutchinson M.I."/>
            <person name="Powell A.J."/>
            <person name="Barry K."/>
            <person name="Miller A.N."/>
            <person name="Grigoriev I.V."/>
            <person name="Debuchy R."/>
            <person name="Gladieux P."/>
            <person name="Hiltunen Thoren M."/>
            <person name="Johannesson H."/>
        </authorList>
    </citation>
    <scope>NUCLEOTIDE SEQUENCE</scope>
    <source>
        <strain evidence="2">SMH4131-1</strain>
    </source>
</reference>
<organism evidence="2 3">
    <name type="scientific">Cercophora scortea</name>
    <dbReference type="NCBI Taxonomy" id="314031"/>
    <lineage>
        <taxon>Eukaryota</taxon>
        <taxon>Fungi</taxon>
        <taxon>Dikarya</taxon>
        <taxon>Ascomycota</taxon>
        <taxon>Pezizomycotina</taxon>
        <taxon>Sordariomycetes</taxon>
        <taxon>Sordariomycetidae</taxon>
        <taxon>Sordariales</taxon>
        <taxon>Lasiosphaeriaceae</taxon>
        <taxon>Cercophora</taxon>
    </lineage>
</organism>
<comment type="caution">
    <text evidence="2">The sequence shown here is derived from an EMBL/GenBank/DDBJ whole genome shotgun (WGS) entry which is preliminary data.</text>
</comment>
<evidence type="ECO:0000313" key="2">
    <source>
        <dbReference type="EMBL" id="KAK3335341.1"/>
    </source>
</evidence>
<evidence type="ECO:0000256" key="1">
    <source>
        <dbReference type="SAM" id="MobiDB-lite"/>
    </source>
</evidence>
<protein>
    <submittedName>
        <fullName evidence="2">Uncharacterized protein</fullName>
    </submittedName>
</protein>
<dbReference type="EMBL" id="JAUEPO010000001">
    <property type="protein sequence ID" value="KAK3335341.1"/>
    <property type="molecule type" value="Genomic_DNA"/>
</dbReference>
<dbReference type="Proteomes" id="UP001286456">
    <property type="component" value="Unassembled WGS sequence"/>
</dbReference>
<name>A0AAE0MJX6_9PEZI</name>
<sequence>MAAFAMFGKKGGRNGAHTNKPLGGNANANKMTVSTAKLERPKGFVPTQKMQQFQLPVRIHPANVKSSLANDTISRAIPMPWDLDPDYPRPKNGKTLNFNYKRDWPSLKGKNVRDELKRVLEAKRITALPQLFQDMTREEADAAELIYEKAGQAKIFHMYKTKSGNYKFPLPTLTFVAGMPIPIGFDHHLKPSNEESSLVKLLNITEIGSLILDNLPSIRDMIAAARSCKRVAMCITNQMEMWDFNKGRYFIDGFIHKEEQREMLGRLATTTTQTGGIRAMPLVIAPSEEFHYPTAFDRDFKSLWNLLEAMNVINHSFRHVIFHQVPCLDIRLFEIMINSMPNLERVTISQCLLFDITKLMPLLNIIKNHPRTSNGKTTYVKLDFLPYWFQGPQSHERRGTFGVVYNEPTFHAPKAVICLLLQCEKIAQEVGVDLFSDSSSIWSFVQKLPGPDPLWALKARDAIYTRDVQLEKAKSPFNQFRSQQMKDELFNNLADDLMAAVAGDGVGGREGLPPALIRYYGKDHLDMGYWRQKVRCDMCNKECYRAFFPIHTHSCWSCRMTRFVETMEHSHFRLWTLTALDFWLDNYENISETTLKDVVAGRSSWAPFNQGLEVARQADGARDYYCRRQNVPEVEWPSEEYDNQKPFWFHREPPKSDNPRKERLEAMSLQRWCEYFTPLTKVTDFRYNGGPQYVHPCRRPAPKMGTDIGYFIESPESFVARWTWTKDSDRVLENSYRKRAQLRENPNNEWDVTCPSLTDEAMAYWKTVVLPAQRTRPDAPAFVQKIQFHDQTERDDDFHKKQYMMIEQCLIAMDWWPFNLDKHAIKQQEKDDFMWDAPSYRQGWRRFN</sequence>
<feature type="region of interest" description="Disordered" evidence="1">
    <location>
        <begin position="7"/>
        <end position="28"/>
    </location>
</feature>
<reference evidence="2" key="2">
    <citation type="submission" date="2023-06" db="EMBL/GenBank/DDBJ databases">
        <authorList>
            <consortium name="Lawrence Berkeley National Laboratory"/>
            <person name="Haridas S."/>
            <person name="Hensen N."/>
            <person name="Bonometti L."/>
            <person name="Westerberg I."/>
            <person name="Brannstrom I.O."/>
            <person name="Guillou S."/>
            <person name="Cros-Aarteil S."/>
            <person name="Calhoun S."/>
            <person name="Kuo A."/>
            <person name="Mondo S."/>
            <person name="Pangilinan J."/>
            <person name="Riley R."/>
            <person name="Labutti K."/>
            <person name="Andreopoulos B."/>
            <person name="Lipzen A."/>
            <person name="Chen C."/>
            <person name="Yanf M."/>
            <person name="Daum C."/>
            <person name="Ng V."/>
            <person name="Clum A."/>
            <person name="Steindorff A."/>
            <person name="Ohm R."/>
            <person name="Martin F."/>
            <person name="Silar P."/>
            <person name="Natvig D."/>
            <person name="Lalanne C."/>
            <person name="Gautier V."/>
            <person name="Ament-Velasquez S.L."/>
            <person name="Kruys A."/>
            <person name="Hutchinson M.I."/>
            <person name="Powell A.J."/>
            <person name="Barry K."/>
            <person name="Miller A.N."/>
            <person name="Grigoriev I.V."/>
            <person name="Debuchy R."/>
            <person name="Gladieux P."/>
            <person name="Thoren M.H."/>
            <person name="Johannesson H."/>
        </authorList>
    </citation>
    <scope>NUCLEOTIDE SEQUENCE</scope>
    <source>
        <strain evidence="2">SMH4131-1</strain>
    </source>
</reference>
<dbReference type="AlphaFoldDB" id="A0AAE0MJX6"/>
<gene>
    <name evidence="2" type="ORF">B0T19DRAFT_395211</name>
</gene>
<keyword evidence="3" id="KW-1185">Reference proteome</keyword>
<proteinExistence type="predicted"/>
<accession>A0AAE0MJX6</accession>